<keyword evidence="4 7" id="KW-0862">Zinc</keyword>
<dbReference type="PANTHER" id="PTHR11002:SF76">
    <property type="entry name" value="CARBONIC ANHYDRASE"/>
    <property type="match status" value="1"/>
</dbReference>
<evidence type="ECO:0000256" key="3">
    <source>
        <dbReference type="ARBA" id="ARBA00022723"/>
    </source>
</evidence>
<evidence type="ECO:0000256" key="6">
    <source>
        <dbReference type="ARBA" id="ARBA00048348"/>
    </source>
</evidence>
<dbReference type="CDD" id="cd00883">
    <property type="entry name" value="beta_CA_cladeA"/>
    <property type="match status" value="1"/>
</dbReference>
<dbReference type="Gene3D" id="3.40.1050.10">
    <property type="entry name" value="Carbonic anhydrase"/>
    <property type="match status" value="1"/>
</dbReference>
<evidence type="ECO:0000256" key="5">
    <source>
        <dbReference type="ARBA" id="ARBA00023239"/>
    </source>
</evidence>
<comment type="cofactor">
    <cofactor evidence="7">
        <name>Zn(2+)</name>
        <dbReference type="ChEBI" id="CHEBI:29105"/>
    </cofactor>
    <text evidence="7">Binds 1 zinc ion per subunit.</text>
</comment>
<dbReference type="GO" id="GO:0005737">
    <property type="term" value="C:cytoplasm"/>
    <property type="evidence" value="ECO:0007669"/>
    <property type="project" value="TreeGrafter"/>
</dbReference>
<proteinExistence type="inferred from homology"/>
<comment type="caution">
    <text evidence="9">The sequence shown here is derived from an EMBL/GenBank/DDBJ whole genome shotgun (WGS) entry which is preliminary data.</text>
</comment>
<evidence type="ECO:0000313" key="9">
    <source>
        <dbReference type="EMBL" id="KAK5118792.1"/>
    </source>
</evidence>
<dbReference type="Proteomes" id="UP001310890">
    <property type="component" value="Unassembled WGS sequence"/>
</dbReference>
<keyword evidence="5 8" id="KW-0456">Lyase</keyword>
<dbReference type="SMART" id="SM00947">
    <property type="entry name" value="Pro_CA"/>
    <property type="match status" value="1"/>
</dbReference>
<evidence type="ECO:0000313" key="10">
    <source>
        <dbReference type="Proteomes" id="UP001310890"/>
    </source>
</evidence>
<dbReference type="InterPro" id="IPR036874">
    <property type="entry name" value="Carbonic_anhydrase_sf"/>
</dbReference>
<dbReference type="PANTHER" id="PTHR11002">
    <property type="entry name" value="CARBONIC ANHYDRASE"/>
    <property type="match status" value="1"/>
</dbReference>
<feature type="binding site" evidence="7">
    <location>
        <position position="141"/>
    </location>
    <ligand>
        <name>Zn(2+)</name>
        <dbReference type="ChEBI" id="CHEBI:29105"/>
    </ligand>
</feature>
<keyword evidence="3 7" id="KW-0479">Metal-binding</keyword>
<evidence type="ECO:0000256" key="7">
    <source>
        <dbReference type="PIRSR" id="PIRSR601765-1"/>
    </source>
</evidence>
<feature type="binding site" evidence="7">
    <location>
        <position position="144"/>
    </location>
    <ligand>
        <name>Zn(2+)</name>
        <dbReference type="ChEBI" id="CHEBI:29105"/>
    </ligand>
</feature>
<comment type="similarity">
    <text evidence="1 8">Belongs to the beta-class carbonic anhydrase family.</text>
</comment>
<sequence>MSHAAHAKLVFARDAVTTASALAPARRSFASSSPALRPDIVAADTAFRAALASNHRWATETAKTDSGFFLAAAKGQSPRILWLGCSDSRVPETTVLGLKPGEIFTHRNIANIIGPTDLSLLAVIEFSVVHLKVSHIVVCGHTSCGGVAGCLANAKLGGPLDIWLQPLRALREIHFEEMEKLDHKEKDLFLGMKNVQSSVDVVRRIPTVIDAVRGRGLEIHGVMYHLDSGVLREVQVSEHEKAAHLREATFERK</sequence>
<dbReference type="GO" id="GO:0071244">
    <property type="term" value="P:cellular response to carbon dioxide"/>
    <property type="evidence" value="ECO:0007669"/>
    <property type="project" value="TreeGrafter"/>
</dbReference>
<evidence type="ECO:0000256" key="8">
    <source>
        <dbReference type="RuleBase" id="RU003956"/>
    </source>
</evidence>
<comment type="catalytic activity">
    <reaction evidence="6 8">
        <text>hydrogencarbonate + H(+) = CO2 + H2O</text>
        <dbReference type="Rhea" id="RHEA:10748"/>
        <dbReference type="ChEBI" id="CHEBI:15377"/>
        <dbReference type="ChEBI" id="CHEBI:15378"/>
        <dbReference type="ChEBI" id="CHEBI:16526"/>
        <dbReference type="ChEBI" id="CHEBI:17544"/>
        <dbReference type="EC" id="4.2.1.1"/>
    </reaction>
</comment>
<gene>
    <name evidence="9" type="ORF">LTR62_000001</name>
</gene>
<evidence type="ECO:0000256" key="2">
    <source>
        <dbReference type="ARBA" id="ARBA00012925"/>
    </source>
</evidence>
<organism evidence="9 10">
    <name type="scientific">Meristemomyces frigidus</name>
    <dbReference type="NCBI Taxonomy" id="1508187"/>
    <lineage>
        <taxon>Eukaryota</taxon>
        <taxon>Fungi</taxon>
        <taxon>Dikarya</taxon>
        <taxon>Ascomycota</taxon>
        <taxon>Pezizomycotina</taxon>
        <taxon>Dothideomycetes</taxon>
        <taxon>Dothideomycetidae</taxon>
        <taxon>Mycosphaerellales</taxon>
        <taxon>Teratosphaeriaceae</taxon>
        <taxon>Meristemomyces</taxon>
    </lineage>
</organism>
<comment type="function">
    <text evidence="8">Reversible hydration of carbon dioxide.</text>
</comment>
<name>A0AAN7YKX7_9PEZI</name>
<dbReference type="EMBL" id="JAVRRL010000001">
    <property type="protein sequence ID" value="KAK5118792.1"/>
    <property type="molecule type" value="Genomic_DNA"/>
</dbReference>
<dbReference type="GO" id="GO:0008270">
    <property type="term" value="F:zinc ion binding"/>
    <property type="evidence" value="ECO:0007669"/>
    <property type="project" value="UniProtKB-UniRule"/>
</dbReference>
<reference evidence="9" key="1">
    <citation type="submission" date="2023-08" db="EMBL/GenBank/DDBJ databases">
        <title>Black Yeasts Isolated from many extreme environments.</title>
        <authorList>
            <person name="Coleine C."/>
            <person name="Stajich J.E."/>
            <person name="Selbmann L."/>
        </authorList>
    </citation>
    <scope>NUCLEOTIDE SEQUENCE</scope>
    <source>
        <strain evidence="9">CCFEE 5401</strain>
    </source>
</reference>
<feature type="binding site" evidence="7">
    <location>
        <position position="85"/>
    </location>
    <ligand>
        <name>Zn(2+)</name>
        <dbReference type="ChEBI" id="CHEBI:29105"/>
    </ligand>
</feature>
<dbReference type="EC" id="4.2.1.1" evidence="2 8"/>
<evidence type="ECO:0000256" key="1">
    <source>
        <dbReference type="ARBA" id="ARBA00006217"/>
    </source>
</evidence>
<dbReference type="SUPFAM" id="SSF53056">
    <property type="entry name" value="beta-carbonic anhydrase, cab"/>
    <property type="match status" value="1"/>
</dbReference>
<accession>A0AAN7YKX7</accession>
<protein>
    <recommendedName>
        <fullName evidence="2 8">Carbonic anhydrase</fullName>
        <ecNumber evidence="2 8">4.2.1.1</ecNumber>
    </recommendedName>
    <alternativeName>
        <fullName evidence="8">Carbonate dehydratase</fullName>
    </alternativeName>
</protein>
<dbReference type="AlphaFoldDB" id="A0AAN7YKX7"/>
<dbReference type="GO" id="GO:0034599">
    <property type="term" value="P:cellular response to oxidative stress"/>
    <property type="evidence" value="ECO:0007669"/>
    <property type="project" value="TreeGrafter"/>
</dbReference>
<dbReference type="InterPro" id="IPR001765">
    <property type="entry name" value="Carbonic_anhydrase"/>
</dbReference>
<evidence type="ECO:0000256" key="4">
    <source>
        <dbReference type="ARBA" id="ARBA00022833"/>
    </source>
</evidence>
<feature type="binding site" evidence="7">
    <location>
        <position position="87"/>
    </location>
    <ligand>
        <name>Zn(2+)</name>
        <dbReference type="ChEBI" id="CHEBI:29105"/>
    </ligand>
</feature>
<dbReference type="Pfam" id="PF00484">
    <property type="entry name" value="Pro_CA"/>
    <property type="match status" value="1"/>
</dbReference>
<dbReference type="GO" id="GO:0004089">
    <property type="term" value="F:carbonate dehydratase activity"/>
    <property type="evidence" value="ECO:0007669"/>
    <property type="project" value="UniProtKB-UniRule"/>
</dbReference>